<dbReference type="PANTHER" id="PTHR24211:SF22">
    <property type="entry name" value="TESTIN"/>
    <property type="match status" value="1"/>
</dbReference>
<dbReference type="Proteomes" id="UP000053097">
    <property type="component" value="Unassembled WGS sequence"/>
</dbReference>
<evidence type="ECO:0000313" key="1">
    <source>
        <dbReference type="EMBL" id="EZA47582.1"/>
    </source>
</evidence>
<protein>
    <submittedName>
        <fullName evidence="1">Testin</fullName>
    </submittedName>
</protein>
<dbReference type="PANTHER" id="PTHR24211">
    <property type="entry name" value="LIM DOMAIN-CONTAINING PROTEIN"/>
    <property type="match status" value="1"/>
</dbReference>
<evidence type="ECO:0000313" key="2">
    <source>
        <dbReference type="Proteomes" id="UP000053097"/>
    </source>
</evidence>
<reference evidence="1 2" key="1">
    <citation type="journal article" date="2014" name="Curr. Biol.">
        <title>The genome of the clonal raider ant Cerapachys biroi.</title>
        <authorList>
            <person name="Oxley P.R."/>
            <person name="Ji L."/>
            <person name="Fetter-Pruneda I."/>
            <person name="McKenzie S.K."/>
            <person name="Li C."/>
            <person name="Hu H."/>
            <person name="Zhang G."/>
            <person name="Kronauer D.J."/>
        </authorList>
    </citation>
    <scope>NUCLEOTIDE SEQUENCE [LARGE SCALE GENOMIC DNA]</scope>
</reference>
<dbReference type="InterPro" id="IPR047120">
    <property type="entry name" value="Pk/Esn/Tes"/>
</dbReference>
<accession>A0A026VV01</accession>
<dbReference type="STRING" id="2015173.A0A026VV01"/>
<dbReference type="EMBL" id="KK107801">
    <property type="protein sequence ID" value="EZA47582.1"/>
    <property type="molecule type" value="Genomic_DNA"/>
</dbReference>
<name>A0A026VV01_OOCBI</name>
<dbReference type="AlphaFoldDB" id="A0A026VV01"/>
<proteinExistence type="predicted"/>
<organism evidence="1 2">
    <name type="scientific">Ooceraea biroi</name>
    <name type="common">Clonal raider ant</name>
    <name type="synonym">Cerapachys biroi</name>
    <dbReference type="NCBI Taxonomy" id="2015173"/>
    <lineage>
        <taxon>Eukaryota</taxon>
        <taxon>Metazoa</taxon>
        <taxon>Ecdysozoa</taxon>
        <taxon>Arthropoda</taxon>
        <taxon>Hexapoda</taxon>
        <taxon>Insecta</taxon>
        <taxon>Pterygota</taxon>
        <taxon>Neoptera</taxon>
        <taxon>Endopterygota</taxon>
        <taxon>Hymenoptera</taxon>
        <taxon>Apocrita</taxon>
        <taxon>Aculeata</taxon>
        <taxon>Formicoidea</taxon>
        <taxon>Formicidae</taxon>
        <taxon>Dorylinae</taxon>
        <taxon>Ooceraea</taxon>
    </lineage>
</organism>
<keyword evidence="2" id="KW-1185">Reference proteome</keyword>
<dbReference type="OrthoDB" id="10069167at2759"/>
<gene>
    <name evidence="1" type="ORF">X777_15649</name>
</gene>
<sequence>MEEETANRPKWLLELENRKRKPHLAHETGAGAPCINCNSACPGLDLHFWRKICKNCKCGRDDHDVSDDEFPQFDLLFGPSGKFKNKSIRKY</sequence>
<dbReference type="OMA" id="AGAPCIN"/>